<evidence type="ECO:0000313" key="3">
    <source>
        <dbReference type="EMBL" id="KAJ1613219.1"/>
    </source>
</evidence>
<reference evidence="3" key="1">
    <citation type="submission" date="2022-10" db="EMBL/GenBank/DDBJ databases">
        <title>Adaptive evolution leads to modifications in subtelomeric GC content in a zoonotic Cryptosporidium species.</title>
        <authorList>
            <person name="Li J."/>
            <person name="Feng Y."/>
            <person name="Xiao L."/>
        </authorList>
    </citation>
    <scope>NUCLEOTIDE SEQUENCE</scope>
    <source>
        <strain evidence="3">25894</strain>
    </source>
</reference>
<evidence type="ECO:0000256" key="2">
    <source>
        <dbReference type="SAM" id="Phobius"/>
    </source>
</evidence>
<keyword evidence="4" id="KW-1185">Reference proteome</keyword>
<dbReference type="Gene3D" id="3.40.50.720">
    <property type="entry name" value="NAD(P)-binding Rossmann-like Domain"/>
    <property type="match status" value="1"/>
</dbReference>
<feature type="transmembrane region" description="Helical" evidence="2">
    <location>
        <begin position="21"/>
        <end position="44"/>
    </location>
</feature>
<proteinExistence type="inferred from homology"/>
<dbReference type="PRINTS" id="PR00081">
    <property type="entry name" value="GDHRDH"/>
</dbReference>
<dbReference type="InterPro" id="IPR053011">
    <property type="entry name" value="SDR_family_member_7"/>
</dbReference>
<dbReference type="InterPro" id="IPR036291">
    <property type="entry name" value="NAD(P)-bd_dom_sf"/>
</dbReference>
<dbReference type="Proteomes" id="UP001071777">
    <property type="component" value="Unassembled WGS sequence"/>
</dbReference>
<name>A0ABQ8P9S5_9CRYT</name>
<sequence>MNSNTRHFNFQAIDMRKVLRIILNAYGLALSAILAVPTLAWGLLVTLISKNSDFNLGCLSNDISPEYFKDKVVWITGASSGIGKAIALRLAQLSNESNVSVFLILTSRNADQLNQIKDEIVEKYEFPESNVLVLDFDLGDLAAIDSNVDKAKNWKGQIHILYNNAGIGQRAIIGGFESDEKVMMINSLGSMKISKQVLLKCFIPQRSGHLINTLSVQSYIVLPGRCAYGASKRSCLSFFQALRKELKYINWDEYLEYNFAGDKKESVSPATHLGNPNIIVTNIYPGHIQTDFDSRNVLYDGSLNTGIHKKKGMTAEQCSDLMIKATTNLLEEAWIAKGHELLFLYLEYYSPSVADAIQSFVDQGFTDKIWEIQKSHLKKSS</sequence>
<protein>
    <submittedName>
        <fullName evidence="3">Dehydrogenase/reductase-like and signal peptide-containing protein</fullName>
    </submittedName>
</protein>
<evidence type="ECO:0000256" key="1">
    <source>
        <dbReference type="RuleBase" id="RU000363"/>
    </source>
</evidence>
<accession>A0ABQ8P9S5</accession>
<dbReference type="PRINTS" id="PR00080">
    <property type="entry name" value="SDRFAMILY"/>
</dbReference>
<comment type="caution">
    <text evidence="3">The sequence shown here is derived from an EMBL/GenBank/DDBJ whole genome shotgun (WGS) entry which is preliminary data.</text>
</comment>
<dbReference type="PANTHER" id="PTHR44269:SF2">
    <property type="entry name" value="DEHYDROGENASE_REDUCTASE SDR FAMILY MEMBER 7"/>
    <property type="match status" value="1"/>
</dbReference>
<keyword evidence="2" id="KW-1133">Transmembrane helix</keyword>
<organism evidence="3 4">
    <name type="scientific">Cryptosporidium canis</name>
    <dbReference type="NCBI Taxonomy" id="195482"/>
    <lineage>
        <taxon>Eukaryota</taxon>
        <taxon>Sar</taxon>
        <taxon>Alveolata</taxon>
        <taxon>Apicomplexa</taxon>
        <taxon>Conoidasida</taxon>
        <taxon>Coccidia</taxon>
        <taxon>Eucoccidiorida</taxon>
        <taxon>Eimeriorina</taxon>
        <taxon>Cryptosporidiidae</taxon>
        <taxon>Cryptosporidium</taxon>
    </lineage>
</organism>
<comment type="similarity">
    <text evidence="1">Belongs to the short-chain dehydrogenases/reductases (SDR) family.</text>
</comment>
<keyword evidence="2" id="KW-0812">Transmembrane</keyword>
<dbReference type="InterPro" id="IPR002347">
    <property type="entry name" value="SDR_fam"/>
</dbReference>
<dbReference type="Pfam" id="PF00106">
    <property type="entry name" value="adh_short"/>
    <property type="match status" value="1"/>
</dbReference>
<gene>
    <name evidence="3" type="ORF">OJ252_1063</name>
</gene>
<keyword evidence="2" id="KW-0472">Membrane</keyword>
<evidence type="ECO:0000313" key="4">
    <source>
        <dbReference type="Proteomes" id="UP001071777"/>
    </source>
</evidence>
<dbReference type="EMBL" id="JAPCXB010000037">
    <property type="protein sequence ID" value="KAJ1613219.1"/>
    <property type="molecule type" value="Genomic_DNA"/>
</dbReference>
<dbReference type="SUPFAM" id="SSF51735">
    <property type="entry name" value="NAD(P)-binding Rossmann-fold domains"/>
    <property type="match status" value="1"/>
</dbReference>
<dbReference type="PANTHER" id="PTHR44269">
    <property type="entry name" value="DEHYDROGENASE/REDUCTASE SDR FAMILY MEMBER 7-RELATED"/>
    <property type="match status" value="1"/>
</dbReference>